<organism evidence="12 13">
    <name type="scientific">Diatrype stigma</name>
    <dbReference type="NCBI Taxonomy" id="117547"/>
    <lineage>
        <taxon>Eukaryota</taxon>
        <taxon>Fungi</taxon>
        <taxon>Dikarya</taxon>
        <taxon>Ascomycota</taxon>
        <taxon>Pezizomycotina</taxon>
        <taxon>Sordariomycetes</taxon>
        <taxon>Xylariomycetidae</taxon>
        <taxon>Xylariales</taxon>
        <taxon>Diatrypaceae</taxon>
        <taxon>Diatrype</taxon>
    </lineage>
</organism>
<dbReference type="SMART" id="SM00823">
    <property type="entry name" value="PKS_PP"/>
    <property type="match status" value="1"/>
</dbReference>
<gene>
    <name evidence="12" type="ORF">SLS62_005553</name>
</gene>
<dbReference type="InterPro" id="IPR057326">
    <property type="entry name" value="KR_dom"/>
</dbReference>
<sequence>MNSILPPNETSALLPSDDVAVVGYSYRLPQGVDDDAAFWDVLQGRRNLMTSWPESRLNLESFSNKKQQKISGPGGHFVTEDVAAFDAPFFSVTAKEAASMDPLQRWSLEAAYRAFEKGKIQQPTNLRDEPAFESLADVTAALAGIPATSLGGSRTAVFSASMIEDFARLSAADPENVERTAATGSVVSCVIPNRVSWYFDLRGPSVHVNTACSSSLTAVDLACKVLKCGDASCMLSTANFLSPNSRCHSFDDRADGYARGEGVVAVVLKPVSAAVRDGDMIRAVIRSTGSNQDGQTPVLTQPSPQAQEDLIRHVYAQANLPLNQTRYFEAHANIGHLEGASALASIVKCILILEKGMITPNALFENMNPAIDADFYNIRDCAGRRAGNESTPALPLDTGAKPPTLLVWTAADEKAVARTIAAYETYYTDRVLGHPGKLESLAFTLAARRTLMLWRTFAVVAGADGILPKEGEKSLGVPARATRSSAPGDLGLAFVFTGQGAQYVDMGWDLVQFPVFAETLRRIDDNYRIFGCEWSVFDELRNKDNIDKPEYSQPLSTAVQIALLELLKSFGVVPKAVVGHSSGEISAAYAAGALNLPSACKVSYYRGQLAGKLRAANAAAPGAMLSVNLAEDRVADYLQAVPGDTTSVGVACINSPGNCTLSGPEAAIDAVKAQAEKEGMFAVKVKTGVAYHSSSMLEIANEYRSLMGTLEGAARGAGAKVPAATTCPMVSSVTGKPIRLPELVKAQYWVENMVSPVRFADAVQVLTQKSSTIKIGLGSITDLVEIGPHPALKRPIQDTVGQEGNKKKVRYASTLHRSQPAAQAVLELVGQLFCLGHEVSVAAANGFDTASEDKSIPPAFLVDCPGYPFDHSNRYWAESRISRDYRLRGTVHGESLGQRVSDWNPLEPRWRNFLSIESTPWIGDHVVSDTVLFPAAGMLVMAIEAVQQMIPPEQAIAGYLVQKAEFLSPIVVQQAWEDRAETQVRLLQPPAKQSGRFDVSIFSYARDRWTECCRARIQVEREGSETEAKARRAGHEDIARRYAAAVASCTRPLDSSAWYRDEAELGLRYGESFQLLQDIAWDGATTAVVRVGVSSARYQLNSLVHPAVLDTLFHALRVSAGQQPVTNVPVRLHDAWFAASGWQHPHTASIRWLAASDSVSTPGHYGEKGSVFALSDDGKVLCAIRKTVTATVSAESKKQDKKLMYTIEWKPQLSMLEPKRLAEICHVDEFGRNETAVGHKFKEIYYILELVVARVLQGVDLTKVPKVLVRHVEWMQYVSDRLPPSQLQEAETLSDEAFEAKLRRVESLLPAWELYTLCARKLPAILAGELDPLQVVFGSGLADVFYEDLFVGLCADGRLGTLLDLASHENPALRILEVGAGTGGMTGHFISIMEAREKRTGAPAFAEYTYSDISPMFFERARARWPQLEAQGRMLFKTLDLDRPVAEQGFEPESYDMVVAASVLHATADLEANIRHVRRALKPGGRLVLLEAVCPDNVATNFMAGLLPGWWIANETWRPHSPAITESMWDTYLRRNGFSGNDLVIRDYQEEEIRVMSILITTAVGENELTPQPPTKKPGRVLLVVDENQSEIASAVKSRISPNDNDPIVTSCSFTTDDLSKAVVGMTADDIVISLIEVDNQPVLSNLSAENLQCLQQLMKLAPNILWASSADRDDPQYPDHAVMQGFFRSLRAEQPDSHLVSVFIGEKADFARHSDWIVDVYRASFISTDLPSSQEVDYVVRDGVVTTGRAVENVPGNATLQSLLSQQLQHRSWGEGPALQLSIGSRGSLDSLQFVRDETYRLDLAPGEIEIEASAWGLSNVDVQVALGNIDGVQNVFGSDCTGVVTRVGRDCRLPSDIQPGDRVCMLAQGCMRKYPRAPETAVVKLPASLSPETAASALVPTMTALHALINVARLEEGDTVLIHSAASAMGQAAVQLAQMHGAKVFMTASPDKQHLIVQGLGVPQERVFDNQTTSFAGDVLRATGGQGVDVIFNLLPGEDTLLASCRCLSRNGRFVEVSRNNIEADDGTTLPMAVFTKNISFASVDIMQLNPKVTARLLAKTVQLLGEGKVQPPQPVRIFNASEIGQAFKETQGEEETVGRAVIVPSPVDIVPQLLQEQRPWQFNPDASYLISGGSGGLGRAILQWMAERGAKHLIVPSRSGATSRAASSLVADLTALGVEVFAPQCDVSSERELAHVLSECARRGMPPVRGCINAAMVLQDAIFQDSMTLAQWELTMRSKAQTAQNLHRLLSPSSKGGNLDFFIMLSSLAGVIGQMASANYASGCAYQDALVRHRRLSAQGQGERAFSLDIGWMRNVGIIAETSAYQRQRVSWNDMQPIDDVDLLALLTLCCDPSVPAPVPAESHGQILFGLRTPADLLAQGKEPPALLLDKPLLAAFSFLPDAGASVLSRAAGEGEDAEMAAAAASFRRSSDSSERIQIVLRALAAKLARAMGTITADDVEPGRPLSAYGVDSLMAVEIRNWFGREFGATVAVFDIMGGAPISAIADLVVERSTVGKV</sequence>
<dbReference type="Pfam" id="PF21089">
    <property type="entry name" value="PKS_DH_N"/>
    <property type="match status" value="1"/>
</dbReference>
<keyword evidence="2" id="KW-0597">Phosphoprotein</keyword>
<dbReference type="InterPro" id="IPR018201">
    <property type="entry name" value="Ketoacyl_synth_AS"/>
</dbReference>
<dbReference type="SMART" id="SM00825">
    <property type="entry name" value="PKS_KS"/>
    <property type="match status" value="1"/>
</dbReference>
<dbReference type="CDD" id="cd00833">
    <property type="entry name" value="PKS"/>
    <property type="match status" value="1"/>
</dbReference>
<dbReference type="Proteomes" id="UP001320420">
    <property type="component" value="Unassembled WGS sequence"/>
</dbReference>
<feature type="active site" description="Proton acceptor; for dehydratase activity" evidence="8">
    <location>
        <position position="925"/>
    </location>
</feature>
<dbReference type="PANTHER" id="PTHR43775:SF29">
    <property type="entry name" value="ASPERFURANONE POLYKETIDE SYNTHASE AFOG-RELATED"/>
    <property type="match status" value="1"/>
</dbReference>
<dbReference type="InterPro" id="IPR014043">
    <property type="entry name" value="Acyl_transferase_dom"/>
</dbReference>
<dbReference type="Pfam" id="PF00550">
    <property type="entry name" value="PP-binding"/>
    <property type="match status" value="1"/>
</dbReference>
<evidence type="ECO:0000256" key="8">
    <source>
        <dbReference type="PROSITE-ProRule" id="PRU01363"/>
    </source>
</evidence>
<dbReference type="SUPFAM" id="SSF55048">
    <property type="entry name" value="Probable ACP-binding domain of malonyl-CoA ACP transacylase"/>
    <property type="match status" value="1"/>
</dbReference>
<dbReference type="InterPro" id="IPR014031">
    <property type="entry name" value="Ketoacyl_synth_C"/>
</dbReference>
<reference evidence="12 13" key="1">
    <citation type="submission" date="2024-02" db="EMBL/GenBank/DDBJ databases">
        <title>De novo assembly and annotation of 12 fungi associated with fruit tree decline syndrome in Ontario, Canada.</title>
        <authorList>
            <person name="Sulman M."/>
            <person name="Ellouze W."/>
            <person name="Ilyukhin E."/>
        </authorList>
    </citation>
    <scope>NUCLEOTIDE SEQUENCE [LARGE SCALE GENOMIC DNA]</scope>
    <source>
        <strain evidence="12 13">M11/M66-122</strain>
    </source>
</reference>
<dbReference type="SMART" id="SM00826">
    <property type="entry name" value="PKS_DH"/>
    <property type="match status" value="1"/>
</dbReference>
<dbReference type="SMART" id="SM00827">
    <property type="entry name" value="PKS_AT"/>
    <property type="match status" value="1"/>
</dbReference>
<keyword evidence="4" id="KW-0521">NADP</keyword>
<dbReference type="InterPro" id="IPR036291">
    <property type="entry name" value="NAD(P)-bd_dom_sf"/>
</dbReference>
<dbReference type="InterPro" id="IPR013154">
    <property type="entry name" value="ADH-like_N"/>
</dbReference>
<dbReference type="InterPro" id="IPR050091">
    <property type="entry name" value="PKS_NRPS_Biosynth_Enz"/>
</dbReference>
<dbReference type="EMBL" id="JAKJXP020000038">
    <property type="protein sequence ID" value="KAK7752400.1"/>
    <property type="molecule type" value="Genomic_DNA"/>
</dbReference>
<dbReference type="InterPro" id="IPR029063">
    <property type="entry name" value="SAM-dependent_MTases_sf"/>
</dbReference>
<dbReference type="Gene3D" id="3.40.47.10">
    <property type="match status" value="2"/>
</dbReference>
<evidence type="ECO:0000256" key="2">
    <source>
        <dbReference type="ARBA" id="ARBA00022553"/>
    </source>
</evidence>
<evidence type="ECO:0000256" key="4">
    <source>
        <dbReference type="ARBA" id="ARBA00022857"/>
    </source>
</evidence>
<dbReference type="InterPro" id="IPR020806">
    <property type="entry name" value="PKS_PP-bd"/>
</dbReference>
<dbReference type="InterPro" id="IPR013968">
    <property type="entry name" value="PKS_KR"/>
</dbReference>
<keyword evidence="5" id="KW-0560">Oxidoreductase</keyword>
<dbReference type="SUPFAM" id="SSF50129">
    <property type="entry name" value="GroES-like"/>
    <property type="match status" value="1"/>
</dbReference>
<dbReference type="PROSITE" id="PS00012">
    <property type="entry name" value="PHOSPHOPANTETHEINE"/>
    <property type="match status" value="1"/>
</dbReference>
<dbReference type="GO" id="GO:0044550">
    <property type="term" value="P:secondary metabolite biosynthetic process"/>
    <property type="evidence" value="ECO:0007669"/>
    <property type="project" value="TreeGrafter"/>
</dbReference>
<dbReference type="Pfam" id="PF14765">
    <property type="entry name" value="PS-DH"/>
    <property type="match status" value="1"/>
</dbReference>
<evidence type="ECO:0000313" key="13">
    <source>
        <dbReference type="Proteomes" id="UP001320420"/>
    </source>
</evidence>
<dbReference type="InterPro" id="IPR020843">
    <property type="entry name" value="ER"/>
</dbReference>
<proteinExistence type="predicted"/>
<dbReference type="InterPro" id="IPR020807">
    <property type="entry name" value="PKS_DH"/>
</dbReference>
<dbReference type="GO" id="GO:0031177">
    <property type="term" value="F:phosphopantetheine binding"/>
    <property type="evidence" value="ECO:0007669"/>
    <property type="project" value="InterPro"/>
</dbReference>
<keyword evidence="3" id="KW-0808">Transferase</keyword>
<dbReference type="Gene3D" id="3.10.129.110">
    <property type="entry name" value="Polyketide synthase dehydratase"/>
    <property type="match status" value="1"/>
</dbReference>
<dbReference type="GO" id="GO:0004315">
    <property type="term" value="F:3-oxoacyl-[acyl-carrier-protein] synthase activity"/>
    <property type="evidence" value="ECO:0007669"/>
    <property type="project" value="InterPro"/>
</dbReference>
<dbReference type="Pfam" id="PF02801">
    <property type="entry name" value="Ketoacyl-synt_C"/>
    <property type="match status" value="2"/>
</dbReference>
<dbReference type="SUPFAM" id="SSF53335">
    <property type="entry name" value="S-adenosyl-L-methionine-dependent methyltransferases"/>
    <property type="match status" value="1"/>
</dbReference>
<evidence type="ECO:0000256" key="7">
    <source>
        <dbReference type="ARBA" id="ARBA00023315"/>
    </source>
</evidence>
<dbReference type="Gene3D" id="1.10.1200.10">
    <property type="entry name" value="ACP-like"/>
    <property type="match status" value="1"/>
</dbReference>
<dbReference type="Pfam" id="PF08240">
    <property type="entry name" value="ADH_N"/>
    <property type="match status" value="1"/>
</dbReference>
<dbReference type="SMART" id="SM00829">
    <property type="entry name" value="PKS_ER"/>
    <property type="match status" value="1"/>
</dbReference>
<dbReference type="CDD" id="cd02440">
    <property type="entry name" value="AdoMet_MTases"/>
    <property type="match status" value="1"/>
</dbReference>
<evidence type="ECO:0000259" key="11">
    <source>
        <dbReference type="PROSITE" id="PS52019"/>
    </source>
</evidence>
<feature type="region of interest" description="C-terminal hotdog fold" evidence="8">
    <location>
        <begin position="1050"/>
        <end position="1198"/>
    </location>
</feature>
<evidence type="ECO:0000256" key="3">
    <source>
        <dbReference type="ARBA" id="ARBA00022679"/>
    </source>
</evidence>
<feature type="domain" description="Carrier" evidence="9">
    <location>
        <begin position="2434"/>
        <end position="2516"/>
    </location>
</feature>
<dbReference type="SMART" id="SM00822">
    <property type="entry name" value="PKS_KR"/>
    <property type="match status" value="1"/>
</dbReference>
<evidence type="ECO:0000256" key="1">
    <source>
        <dbReference type="ARBA" id="ARBA00022450"/>
    </source>
</evidence>
<dbReference type="PROSITE" id="PS00606">
    <property type="entry name" value="KS3_1"/>
    <property type="match status" value="1"/>
</dbReference>
<evidence type="ECO:0000313" key="12">
    <source>
        <dbReference type="EMBL" id="KAK7752400.1"/>
    </source>
</evidence>
<dbReference type="Pfam" id="PF08659">
    <property type="entry name" value="KR"/>
    <property type="match status" value="1"/>
</dbReference>
<dbReference type="InterPro" id="IPR016039">
    <property type="entry name" value="Thiolase-like"/>
</dbReference>
<dbReference type="InterPro" id="IPR049552">
    <property type="entry name" value="PKS_DH_N"/>
</dbReference>
<dbReference type="Gene3D" id="3.40.50.150">
    <property type="entry name" value="Vaccinia Virus protein VP39"/>
    <property type="match status" value="1"/>
</dbReference>
<dbReference type="InterPro" id="IPR016035">
    <property type="entry name" value="Acyl_Trfase/lysoPLipase"/>
</dbReference>
<dbReference type="InterPro" id="IPR013217">
    <property type="entry name" value="Methyltransf_12"/>
</dbReference>
<dbReference type="GO" id="GO:0016491">
    <property type="term" value="F:oxidoreductase activity"/>
    <property type="evidence" value="ECO:0007669"/>
    <property type="project" value="UniProtKB-KW"/>
</dbReference>
<name>A0AAN9UPC2_9PEZI</name>
<dbReference type="PROSITE" id="PS52004">
    <property type="entry name" value="KS3_2"/>
    <property type="match status" value="1"/>
</dbReference>
<dbReference type="InterPro" id="IPR049900">
    <property type="entry name" value="PKS_mFAS_DH"/>
</dbReference>
<comment type="caution">
    <text evidence="12">The sequence shown here is derived from an EMBL/GenBank/DDBJ whole genome shotgun (WGS) entry which is preliminary data.</text>
</comment>
<dbReference type="PROSITE" id="PS52019">
    <property type="entry name" value="PKS_MFAS_DH"/>
    <property type="match status" value="1"/>
</dbReference>
<dbReference type="InterPro" id="IPR001227">
    <property type="entry name" value="Ac_transferase_dom_sf"/>
</dbReference>
<dbReference type="GO" id="GO:0006633">
    <property type="term" value="P:fatty acid biosynthetic process"/>
    <property type="evidence" value="ECO:0007669"/>
    <property type="project" value="InterPro"/>
</dbReference>
<accession>A0AAN9UPC2</accession>
<protein>
    <submittedName>
        <fullName evidence="12">Type I Iterative PKS</fullName>
    </submittedName>
</protein>
<keyword evidence="1" id="KW-0596">Phosphopantetheine</keyword>
<dbReference type="GO" id="GO:0004312">
    <property type="term" value="F:fatty acid synthase activity"/>
    <property type="evidence" value="ECO:0007669"/>
    <property type="project" value="TreeGrafter"/>
</dbReference>
<dbReference type="CDD" id="cd05195">
    <property type="entry name" value="enoyl_red"/>
    <property type="match status" value="1"/>
</dbReference>
<evidence type="ECO:0000259" key="10">
    <source>
        <dbReference type="PROSITE" id="PS52004"/>
    </source>
</evidence>
<dbReference type="PANTHER" id="PTHR43775">
    <property type="entry name" value="FATTY ACID SYNTHASE"/>
    <property type="match status" value="1"/>
</dbReference>
<dbReference type="PROSITE" id="PS50075">
    <property type="entry name" value="CARRIER"/>
    <property type="match status" value="1"/>
</dbReference>
<dbReference type="Gene3D" id="3.40.366.10">
    <property type="entry name" value="Malonyl-Coenzyme A Acyl Carrier Protein, domain 2"/>
    <property type="match status" value="1"/>
</dbReference>
<dbReference type="InterPro" id="IPR011032">
    <property type="entry name" value="GroES-like_sf"/>
</dbReference>
<dbReference type="Pfam" id="PF00109">
    <property type="entry name" value="ketoacyl-synt"/>
    <property type="match status" value="1"/>
</dbReference>
<feature type="domain" description="PKS/mFAS DH" evidence="11">
    <location>
        <begin position="893"/>
        <end position="1198"/>
    </location>
</feature>
<dbReference type="InterPro" id="IPR006162">
    <property type="entry name" value="Ppantetheine_attach_site"/>
</dbReference>
<keyword evidence="6" id="KW-0511">Multifunctional enzyme</keyword>
<feature type="active site" description="Proton donor; for dehydratase activity" evidence="8">
    <location>
        <position position="1110"/>
    </location>
</feature>
<dbReference type="SUPFAM" id="SSF53901">
    <property type="entry name" value="Thiolase-like"/>
    <property type="match status" value="1"/>
</dbReference>
<dbReference type="SUPFAM" id="SSF51735">
    <property type="entry name" value="NAD(P)-binding Rossmann-fold domains"/>
    <property type="match status" value="2"/>
</dbReference>
<dbReference type="Pfam" id="PF13602">
    <property type="entry name" value="ADH_zinc_N_2"/>
    <property type="match status" value="1"/>
</dbReference>
<dbReference type="InterPro" id="IPR036736">
    <property type="entry name" value="ACP-like_sf"/>
</dbReference>
<evidence type="ECO:0000259" key="9">
    <source>
        <dbReference type="PROSITE" id="PS50075"/>
    </source>
</evidence>
<dbReference type="InterPro" id="IPR020841">
    <property type="entry name" value="PKS_Beta-ketoAc_synthase_dom"/>
</dbReference>
<dbReference type="InterPro" id="IPR049551">
    <property type="entry name" value="PKS_DH_C"/>
</dbReference>
<feature type="region of interest" description="N-terminal hotdog fold" evidence="8">
    <location>
        <begin position="893"/>
        <end position="1024"/>
    </location>
</feature>
<dbReference type="Gene3D" id="3.90.180.10">
    <property type="entry name" value="Medium-chain alcohol dehydrogenases, catalytic domain"/>
    <property type="match status" value="1"/>
</dbReference>
<dbReference type="InterPro" id="IPR016036">
    <property type="entry name" value="Malonyl_transacylase_ACP-bd"/>
</dbReference>
<dbReference type="Pfam" id="PF08242">
    <property type="entry name" value="Methyltransf_12"/>
    <property type="match status" value="1"/>
</dbReference>
<dbReference type="Gene3D" id="3.30.70.3290">
    <property type="match status" value="1"/>
</dbReference>
<dbReference type="InterPro" id="IPR042104">
    <property type="entry name" value="PKS_dehydratase_sf"/>
</dbReference>
<evidence type="ECO:0000256" key="5">
    <source>
        <dbReference type="ARBA" id="ARBA00023002"/>
    </source>
</evidence>
<dbReference type="SUPFAM" id="SSF47336">
    <property type="entry name" value="ACP-like"/>
    <property type="match status" value="1"/>
</dbReference>
<feature type="domain" description="Ketosynthase family 3 (KS3)" evidence="10">
    <location>
        <begin position="16"/>
        <end position="456"/>
    </location>
</feature>
<evidence type="ECO:0000256" key="6">
    <source>
        <dbReference type="ARBA" id="ARBA00023268"/>
    </source>
</evidence>
<dbReference type="Pfam" id="PF00698">
    <property type="entry name" value="Acyl_transf_1"/>
    <property type="match status" value="1"/>
</dbReference>
<dbReference type="InterPro" id="IPR009081">
    <property type="entry name" value="PP-bd_ACP"/>
</dbReference>
<keyword evidence="7" id="KW-0012">Acyltransferase</keyword>
<keyword evidence="13" id="KW-1185">Reference proteome</keyword>
<dbReference type="Gene3D" id="3.40.50.720">
    <property type="entry name" value="NAD(P)-binding Rossmann-like Domain"/>
    <property type="match status" value="2"/>
</dbReference>
<dbReference type="InterPro" id="IPR014030">
    <property type="entry name" value="Ketoacyl_synth_N"/>
</dbReference>
<dbReference type="SUPFAM" id="SSF52151">
    <property type="entry name" value="FabD/lysophospholipase-like"/>
    <property type="match status" value="1"/>
</dbReference>